<evidence type="ECO:0000256" key="1">
    <source>
        <dbReference type="ARBA" id="ARBA00022723"/>
    </source>
</evidence>
<dbReference type="GO" id="GO:0009055">
    <property type="term" value="F:electron transfer activity"/>
    <property type="evidence" value="ECO:0007669"/>
    <property type="project" value="InterPro"/>
</dbReference>
<dbReference type="Pfam" id="PF02298">
    <property type="entry name" value="Cu_bind_like"/>
    <property type="match status" value="1"/>
</dbReference>
<dbReference type="Proteomes" id="UP000228380">
    <property type="component" value="Chromosome 8"/>
</dbReference>
<dbReference type="KEGG" id="pda:103695466"/>
<dbReference type="GeneID" id="103695466"/>
<dbReference type="GO" id="GO:0005886">
    <property type="term" value="C:plasma membrane"/>
    <property type="evidence" value="ECO:0007669"/>
    <property type="project" value="TreeGrafter"/>
</dbReference>
<keyword evidence="5" id="KW-0732">Signal</keyword>
<dbReference type="SUPFAM" id="SSF49503">
    <property type="entry name" value="Cupredoxins"/>
    <property type="match status" value="1"/>
</dbReference>
<organism evidence="7 8">
    <name type="scientific">Phoenix dactylifera</name>
    <name type="common">Date palm</name>
    <dbReference type="NCBI Taxonomy" id="42345"/>
    <lineage>
        <taxon>Eukaryota</taxon>
        <taxon>Viridiplantae</taxon>
        <taxon>Streptophyta</taxon>
        <taxon>Embryophyta</taxon>
        <taxon>Tracheophyta</taxon>
        <taxon>Spermatophyta</taxon>
        <taxon>Magnoliopsida</taxon>
        <taxon>Liliopsida</taxon>
        <taxon>Arecaceae</taxon>
        <taxon>Coryphoideae</taxon>
        <taxon>Phoeniceae</taxon>
        <taxon>Phoenix</taxon>
    </lineage>
</organism>
<dbReference type="PANTHER" id="PTHR33021">
    <property type="entry name" value="BLUE COPPER PROTEIN"/>
    <property type="match status" value="1"/>
</dbReference>
<evidence type="ECO:0000313" key="7">
    <source>
        <dbReference type="Proteomes" id="UP000228380"/>
    </source>
</evidence>
<sequence length="127" mass="13751">MAQGRGTTSSTVALGLVLICLFVCQFEIIESKEYIVGDALGWTFGVANWPNGKNFQAGDVLVFRYDPQAHNVVAVDAAGYNSCKVGLNSKVYDSGNDRISLQKGANYFFCSFANHCQMNLKIAVKAA</sequence>
<dbReference type="PROSITE" id="PS51485">
    <property type="entry name" value="PHYTOCYANIN"/>
    <property type="match status" value="1"/>
</dbReference>
<accession>A0A8B7BDZ3</accession>
<dbReference type="AlphaFoldDB" id="A0A8B7BDZ3"/>
<evidence type="ECO:0000256" key="5">
    <source>
        <dbReference type="SAM" id="SignalP"/>
    </source>
</evidence>
<keyword evidence="7" id="KW-1185">Reference proteome</keyword>
<keyword evidence="1" id="KW-0479">Metal-binding</keyword>
<protein>
    <recommendedName>
        <fullName evidence="4">Plantacyanin</fullName>
    </recommendedName>
</protein>
<dbReference type="FunFam" id="2.60.40.420:FF:000013">
    <property type="entry name" value="basic blue protein-like"/>
    <property type="match status" value="1"/>
</dbReference>
<dbReference type="InterPro" id="IPR039391">
    <property type="entry name" value="Phytocyanin-like"/>
</dbReference>
<gene>
    <name evidence="8" type="primary">LOC103695466</name>
</gene>
<feature type="signal peptide" evidence="5">
    <location>
        <begin position="1"/>
        <end position="31"/>
    </location>
</feature>
<name>A0A8B7BDZ3_PHODC</name>
<reference evidence="8" key="2">
    <citation type="submission" date="2025-08" db="UniProtKB">
        <authorList>
            <consortium name="RefSeq"/>
        </authorList>
    </citation>
    <scope>IDENTIFICATION</scope>
    <source>
        <tissue evidence="8">Young leaves</tissue>
    </source>
</reference>
<dbReference type="InterPro" id="IPR003245">
    <property type="entry name" value="Phytocyanin_dom"/>
</dbReference>
<feature type="chain" id="PRO_5034356152" description="Plantacyanin" evidence="5">
    <location>
        <begin position="32"/>
        <end position="127"/>
    </location>
</feature>
<reference evidence="7" key="1">
    <citation type="journal article" date="2019" name="Nat. Commun.">
        <title>Genome-wide association mapping of date palm fruit traits.</title>
        <authorList>
            <person name="Hazzouri K.M."/>
            <person name="Gros-Balthazard M."/>
            <person name="Flowers J.M."/>
            <person name="Copetti D."/>
            <person name="Lemansour A."/>
            <person name="Lebrun M."/>
            <person name="Masmoudi K."/>
            <person name="Ferrand S."/>
            <person name="Dhar M.I."/>
            <person name="Fresquez Z.A."/>
            <person name="Rosas U."/>
            <person name="Zhang J."/>
            <person name="Talag J."/>
            <person name="Lee S."/>
            <person name="Kudrna D."/>
            <person name="Powell R.F."/>
            <person name="Leitch I.J."/>
            <person name="Krueger R.R."/>
            <person name="Wing R.A."/>
            <person name="Amiri K.M.A."/>
            <person name="Purugganan M.D."/>
        </authorList>
    </citation>
    <scope>NUCLEOTIDE SEQUENCE [LARGE SCALE GENOMIC DNA]</scope>
    <source>
        <strain evidence="7">cv. Khalas</strain>
    </source>
</reference>
<dbReference type="InterPro" id="IPR041844">
    <property type="entry name" value="Plantacyanin"/>
</dbReference>
<feature type="domain" description="Phytocyanin" evidence="6">
    <location>
        <begin position="32"/>
        <end position="127"/>
    </location>
</feature>
<evidence type="ECO:0000256" key="3">
    <source>
        <dbReference type="ARBA" id="ARBA00023157"/>
    </source>
</evidence>
<dbReference type="CDD" id="cd11013">
    <property type="entry name" value="Plantacyanin"/>
    <property type="match status" value="1"/>
</dbReference>
<proteinExistence type="predicted"/>
<dbReference type="Gene3D" id="2.60.40.420">
    <property type="entry name" value="Cupredoxins - blue copper proteins"/>
    <property type="match status" value="1"/>
</dbReference>
<evidence type="ECO:0000313" key="8">
    <source>
        <dbReference type="RefSeq" id="XP_008775029.1"/>
    </source>
</evidence>
<dbReference type="InterPro" id="IPR008972">
    <property type="entry name" value="Cupredoxin"/>
</dbReference>
<dbReference type="OrthoDB" id="1934652at2759"/>
<dbReference type="RefSeq" id="XP_008775029.1">
    <property type="nucleotide sequence ID" value="XM_008776807.3"/>
</dbReference>
<keyword evidence="3" id="KW-1015">Disulfide bond</keyword>
<dbReference type="PANTHER" id="PTHR33021:SF9">
    <property type="entry name" value="PUTATIVE, EXPRESSED-RELATED"/>
    <property type="match status" value="1"/>
</dbReference>
<keyword evidence="2" id="KW-0186">Copper</keyword>
<evidence type="ECO:0000256" key="4">
    <source>
        <dbReference type="ARBA" id="ARBA00082491"/>
    </source>
</evidence>
<evidence type="ECO:0000259" key="6">
    <source>
        <dbReference type="PROSITE" id="PS51485"/>
    </source>
</evidence>
<evidence type="ECO:0000256" key="2">
    <source>
        <dbReference type="ARBA" id="ARBA00023008"/>
    </source>
</evidence>
<dbReference type="GO" id="GO:0046872">
    <property type="term" value="F:metal ion binding"/>
    <property type="evidence" value="ECO:0007669"/>
    <property type="project" value="UniProtKB-KW"/>
</dbReference>